<evidence type="ECO:0000313" key="5">
    <source>
        <dbReference type="RefSeq" id="XP_027120495.1"/>
    </source>
</evidence>
<dbReference type="GeneID" id="113737464"/>
<dbReference type="GO" id="GO:0043139">
    <property type="term" value="F:5'-3' DNA helicase activity"/>
    <property type="evidence" value="ECO:0007669"/>
    <property type="project" value="UniProtKB-EC"/>
</dbReference>
<organism evidence="4 5">
    <name type="scientific">Coffea arabica</name>
    <name type="common">Arabian coffee</name>
    <dbReference type="NCBI Taxonomy" id="13443"/>
    <lineage>
        <taxon>Eukaryota</taxon>
        <taxon>Viridiplantae</taxon>
        <taxon>Streptophyta</taxon>
        <taxon>Embryophyta</taxon>
        <taxon>Tracheophyta</taxon>
        <taxon>Spermatophyta</taxon>
        <taxon>Magnoliopsida</taxon>
        <taxon>eudicotyledons</taxon>
        <taxon>Gunneridae</taxon>
        <taxon>Pentapetalae</taxon>
        <taxon>asterids</taxon>
        <taxon>lamiids</taxon>
        <taxon>Gentianales</taxon>
        <taxon>Rubiaceae</taxon>
        <taxon>Ixoroideae</taxon>
        <taxon>Gardenieae complex</taxon>
        <taxon>Bertiereae - Coffeeae clade</taxon>
        <taxon>Coffeeae</taxon>
        <taxon>Coffea</taxon>
    </lineage>
</organism>
<protein>
    <recommendedName>
        <fullName evidence="1">ATP-dependent DNA helicase</fullName>
        <ecNumber evidence="1">5.6.2.3</ecNumber>
    </recommendedName>
</protein>
<dbReference type="PANTHER" id="PTHR10492:SF94">
    <property type="entry name" value="ATP-DEPENDENT DNA HELICASE"/>
    <property type="match status" value="1"/>
</dbReference>
<dbReference type="Gene3D" id="3.40.50.300">
    <property type="entry name" value="P-loop containing nucleotide triphosphate hydrolases"/>
    <property type="match status" value="1"/>
</dbReference>
<keyword evidence="1" id="KW-0234">DNA repair</keyword>
<evidence type="ECO:0000313" key="4">
    <source>
        <dbReference type="Proteomes" id="UP001652660"/>
    </source>
</evidence>
<dbReference type="GO" id="GO:0005524">
    <property type="term" value="F:ATP binding"/>
    <property type="evidence" value="ECO:0007669"/>
    <property type="project" value="UniProtKB-KW"/>
</dbReference>
<feature type="domain" description="Helitron helicase-like" evidence="3">
    <location>
        <begin position="134"/>
        <end position="271"/>
    </location>
</feature>
<dbReference type="GO" id="GO:0006310">
    <property type="term" value="P:DNA recombination"/>
    <property type="evidence" value="ECO:0007669"/>
    <property type="project" value="UniProtKB-KW"/>
</dbReference>
<keyword evidence="1" id="KW-0378">Hydrolase</keyword>
<evidence type="ECO:0000256" key="1">
    <source>
        <dbReference type="RuleBase" id="RU363044"/>
    </source>
</evidence>
<dbReference type="Proteomes" id="UP001652660">
    <property type="component" value="Chromosome 3e"/>
</dbReference>
<keyword evidence="1" id="KW-0347">Helicase</keyword>
<evidence type="ECO:0000259" key="3">
    <source>
        <dbReference type="Pfam" id="PF14214"/>
    </source>
</evidence>
<keyword evidence="4" id="KW-1185">Reference proteome</keyword>
<keyword evidence="1" id="KW-0233">DNA recombination</keyword>
<comment type="catalytic activity">
    <reaction evidence="1">
        <text>ATP + H2O = ADP + phosphate + H(+)</text>
        <dbReference type="Rhea" id="RHEA:13065"/>
        <dbReference type="ChEBI" id="CHEBI:15377"/>
        <dbReference type="ChEBI" id="CHEBI:15378"/>
        <dbReference type="ChEBI" id="CHEBI:30616"/>
        <dbReference type="ChEBI" id="CHEBI:43474"/>
        <dbReference type="ChEBI" id="CHEBI:456216"/>
        <dbReference type="EC" id="5.6.2.3"/>
    </reaction>
</comment>
<dbReference type="RefSeq" id="XP_027120495.1">
    <property type="nucleotide sequence ID" value="XM_027264694.1"/>
</dbReference>
<reference evidence="4" key="1">
    <citation type="journal article" date="2025" name="Foods">
        <title>Unveiling the Microbial Signatures of Arabica Coffee Cherries: Insights into Ripeness Specific Diversity, Functional Traits, and Implications for Quality and Safety.</title>
        <authorList>
            <consortium name="RefSeq"/>
            <person name="Tenea G.N."/>
            <person name="Cifuentes V."/>
            <person name="Reyes P."/>
            <person name="Cevallos-Vallejos M."/>
        </authorList>
    </citation>
    <scope>NUCLEOTIDE SEQUENCE [LARGE SCALE GENOMIC DNA]</scope>
</reference>
<dbReference type="EC" id="5.6.2.3" evidence="1"/>
<dbReference type="Pfam" id="PF05970">
    <property type="entry name" value="PIF1"/>
    <property type="match status" value="1"/>
</dbReference>
<dbReference type="GO" id="GO:0006281">
    <property type="term" value="P:DNA repair"/>
    <property type="evidence" value="ECO:0007669"/>
    <property type="project" value="UniProtKB-KW"/>
</dbReference>
<name>A0A6P6WYV8_COFAR</name>
<keyword evidence="1" id="KW-0227">DNA damage</keyword>
<comment type="cofactor">
    <cofactor evidence="1">
        <name>Mg(2+)</name>
        <dbReference type="ChEBI" id="CHEBI:18420"/>
    </cofactor>
</comment>
<comment type="similarity">
    <text evidence="1">Belongs to the helicase family.</text>
</comment>
<keyword evidence="1" id="KW-0547">Nucleotide-binding</keyword>
<dbReference type="GO" id="GO:0000723">
    <property type="term" value="P:telomere maintenance"/>
    <property type="evidence" value="ECO:0007669"/>
    <property type="project" value="InterPro"/>
</dbReference>
<dbReference type="GO" id="GO:0016787">
    <property type="term" value="F:hydrolase activity"/>
    <property type="evidence" value="ECO:0007669"/>
    <property type="project" value="UniProtKB-KW"/>
</dbReference>
<evidence type="ECO:0000259" key="2">
    <source>
        <dbReference type="Pfam" id="PF05970"/>
    </source>
</evidence>
<proteinExistence type="inferred from homology"/>
<keyword evidence="1" id="KW-0067">ATP-binding</keyword>
<dbReference type="Pfam" id="PF14214">
    <property type="entry name" value="Helitron_like_N"/>
    <property type="match status" value="1"/>
</dbReference>
<dbReference type="PANTHER" id="PTHR10492">
    <property type="match status" value="1"/>
</dbReference>
<reference evidence="5" key="2">
    <citation type="submission" date="2025-08" db="UniProtKB">
        <authorList>
            <consortium name="RefSeq"/>
        </authorList>
    </citation>
    <scope>IDENTIFICATION</scope>
    <source>
        <tissue evidence="5">Leaves</tissue>
    </source>
</reference>
<dbReference type="InterPro" id="IPR025476">
    <property type="entry name" value="Helitron_helicase-like"/>
</dbReference>
<accession>A0A6P6WYV8</accession>
<dbReference type="InterPro" id="IPR027417">
    <property type="entry name" value="P-loop_NTPase"/>
</dbReference>
<gene>
    <name evidence="5" type="primary">LOC113737464</name>
</gene>
<dbReference type="AlphaFoldDB" id="A0A6P6WYV8"/>
<feature type="domain" description="DNA helicase Pif1-like DEAD-box helicase" evidence="2">
    <location>
        <begin position="646"/>
        <end position="734"/>
    </location>
</feature>
<sequence length="734" mass="84716">MLQSNPTVDQHIYNKPTVSQVGALWTESQTSDQTNSKHIQVYSKSGNAQIVKHYYGCYDPMQYPLIFPNGEPGWHLGIEKLSSAQNNATSGKTCPGERTIPVDMFMTAEDVIHAENQVAAKRSKKRKYVSCREYYCYKLQIKPEDKSMLLHIGRLLQQYVVDMYVKIETSRLNFFKNDQYHNRLRTELYQGLLDSLSTGEINGSNVGKRFILPRSFIGGPRDMKRRYLDAMTLVQQYGKPDIFLTMTCNRNWPEIKNLLLPTEKTENRPDLKRGLPHAHFLIILKHCSKLLNPEAYDRIVSAELPDLHKHRHLHSLKGGICKDKYPKQFAESTRHGQNSYPIYRRTDNKRTVKVRGDHLDNQWVVPYNAYLLSRFDCHMNVEICSTIQAVKYIYKYIYKGHDKILYQLSNGEANQMLDEIKNFQSARWISAPEAMWRIYSFDLNEMHPSVMTLPVHLENQQPVTFPDQQSVDDVIKNAHLKKTMLTEFFQMNKYDHFAKNLNCLYTDFPQYFVWDAKSRYWSLRQQRDVIGRIAGVHPSEGERYYLRLLLKHVKKPTLFHDLKVINGKIATSFREAAEFLGLLQADNSVEICLAEAVLYQMPSSLRHLFATILVYCNPSNCQELWLKFKNFLSEDIQQNKTLSTEVVNGTAFFIDGPGGTEKTYLYKALLATIRSQGYIALVTATSGVAASILPGGRTAHSRFKIPINDDQNKYCNISKQSVLAQLIRDAKLII</sequence>
<dbReference type="OrthoDB" id="1165673at2759"/>
<dbReference type="InterPro" id="IPR010285">
    <property type="entry name" value="DNA_helicase_pif1-like_DEAD"/>
</dbReference>